<feature type="compositionally biased region" description="Polar residues" evidence="1">
    <location>
        <begin position="2693"/>
        <end position="2725"/>
    </location>
</feature>
<feature type="compositionally biased region" description="Polar residues" evidence="1">
    <location>
        <begin position="2184"/>
        <end position="2266"/>
    </location>
</feature>
<feature type="compositionally biased region" description="Low complexity" evidence="1">
    <location>
        <begin position="2516"/>
        <end position="2528"/>
    </location>
</feature>
<feature type="region of interest" description="Disordered" evidence="1">
    <location>
        <begin position="1598"/>
        <end position="1656"/>
    </location>
</feature>
<evidence type="ECO:0000256" key="1">
    <source>
        <dbReference type="SAM" id="MobiDB-lite"/>
    </source>
</evidence>
<name>A0A1R0H3B1_9FUNG</name>
<feature type="compositionally biased region" description="Polar residues" evidence="1">
    <location>
        <begin position="1789"/>
        <end position="1829"/>
    </location>
</feature>
<dbReference type="EMBL" id="LSSL01000823">
    <property type="protein sequence ID" value="OLY83604.1"/>
    <property type="molecule type" value="Genomic_DNA"/>
</dbReference>
<feature type="region of interest" description="Disordered" evidence="1">
    <location>
        <begin position="449"/>
        <end position="469"/>
    </location>
</feature>
<feature type="compositionally biased region" description="Low complexity" evidence="1">
    <location>
        <begin position="2333"/>
        <end position="2355"/>
    </location>
</feature>
<dbReference type="Proteomes" id="UP000187455">
    <property type="component" value="Unassembled WGS sequence"/>
</dbReference>
<feature type="compositionally biased region" description="Polar residues" evidence="1">
    <location>
        <begin position="2570"/>
        <end position="2605"/>
    </location>
</feature>
<feature type="compositionally biased region" description="Polar residues" evidence="1">
    <location>
        <begin position="2404"/>
        <end position="2444"/>
    </location>
</feature>
<feature type="compositionally biased region" description="Polar residues" evidence="1">
    <location>
        <begin position="1033"/>
        <end position="1045"/>
    </location>
</feature>
<feature type="compositionally biased region" description="Polar residues" evidence="1">
    <location>
        <begin position="2529"/>
        <end position="2562"/>
    </location>
</feature>
<feature type="compositionally biased region" description="Low complexity" evidence="1">
    <location>
        <begin position="2100"/>
        <end position="2122"/>
    </location>
</feature>
<feature type="compositionally biased region" description="Polar residues" evidence="1">
    <location>
        <begin position="1639"/>
        <end position="1656"/>
    </location>
</feature>
<protein>
    <submittedName>
        <fullName evidence="2">Uncharacterized protein</fullName>
    </submittedName>
</protein>
<comment type="caution">
    <text evidence="2">The sequence shown here is derived from an EMBL/GenBank/DDBJ whole genome shotgun (WGS) entry which is preliminary data.</text>
</comment>
<gene>
    <name evidence="2" type="ORF">AYI68_g2253</name>
</gene>
<dbReference type="STRING" id="133383.A0A1R0H3B1"/>
<feature type="compositionally biased region" description="Low complexity" evidence="1">
    <location>
        <begin position="1764"/>
        <end position="1779"/>
    </location>
</feature>
<feature type="compositionally biased region" description="Polar residues" evidence="1">
    <location>
        <begin position="1598"/>
        <end position="1630"/>
    </location>
</feature>
<accession>A0A1R0H3B1</accession>
<feature type="compositionally biased region" description="Polar residues" evidence="1">
    <location>
        <begin position="2484"/>
        <end position="2511"/>
    </location>
</feature>
<feature type="compositionally biased region" description="Low complexity" evidence="1">
    <location>
        <begin position="2173"/>
        <end position="2183"/>
    </location>
</feature>
<feature type="compositionally biased region" description="Low complexity" evidence="1">
    <location>
        <begin position="2381"/>
        <end position="2403"/>
    </location>
</feature>
<feature type="compositionally biased region" description="Polar residues" evidence="1">
    <location>
        <begin position="2625"/>
        <end position="2672"/>
    </location>
</feature>
<feature type="region of interest" description="Disordered" evidence="1">
    <location>
        <begin position="1395"/>
        <end position="1416"/>
    </location>
</feature>
<feature type="region of interest" description="Disordered" evidence="1">
    <location>
        <begin position="1842"/>
        <end position="2472"/>
    </location>
</feature>
<keyword evidence="3" id="KW-1185">Reference proteome</keyword>
<feature type="compositionally biased region" description="Polar residues" evidence="1">
    <location>
        <begin position="2075"/>
        <end position="2097"/>
    </location>
</feature>
<feature type="compositionally biased region" description="Polar residues" evidence="1">
    <location>
        <begin position="1940"/>
        <end position="1961"/>
    </location>
</feature>
<feature type="compositionally biased region" description="Low complexity" evidence="1">
    <location>
        <begin position="2674"/>
        <end position="2692"/>
    </location>
</feature>
<feature type="compositionally biased region" description="Low complexity" evidence="1">
    <location>
        <begin position="1846"/>
        <end position="1868"/>
    </location>
</feature>
<feature type="region of interest" description="Disordered" evidence="1">
    <location>
        <begin position="1261"/>
        <end position="1303"/>
    </location>
</feature>
<feature type="compositionally biased region" description="Polar residues" evidence="1">
    <location>
        <begin position="2123"/>
        <end position="2163"/>
    </location>
</feature>
<feature type="compositionally biased region" description="Polar residues" evidence="1">
    <location>
        <begin position="934"/>
        <end position="945"/>
    </location>
</feature>
<feature type="region of interest" description="Disordered" evidence="1">
    <location>
        <begin position="1021"/>
        <end position="1045"/>
    </location>
</feature>
<feature type="region of interest" description="Disordered" evidence="1">
    <location>
        <begin position="1491"/>
        <end position="1512"/>
    </location>
</feature>
<feature type="compositionally biased region" description="Low complexity" evidence="1">
    <location>
        <begin position="1986"/>
        <end position="2043"/>
    </location>
</feature>
<feature type="region of interest" description="Disordered" evidence="1">
    <location>
        <begin position="928"/>
        <end position="967"/>
    </location>
</feature>
<feature type="region of interest" description="Disordered" evidence="1">
    <location>
        <begin position="2484"/>
        <end position="2725"/>
    </location>
</feature>
<feature type="compositionally biased region" description="Low complexity" evidence="1">
    <location>
        <begin position="2267"/>
        <end position="2324"/>
    </location>
</feature>
<feature type="compositionally biased region" description="Low complexity" evidence="1">
    <location>
        <begin position="1888"/>
        <end position="1922"/>
    </location>
</feature>
<evidence type="ECO:0000313" key="3">
    <source>
        <dbReference type="Proteomes" id="UP000187455"/>
    </source>
</evidence>
<reference evidence="2 3" key="1">
    <citation type="journal article" date="2016" name="Mol. Biol. Evol.">
        <title>Genome-Wide Survey of Gut Fungi (Harpellales) Reveals the First Horizontally Transferred Ubiquitin Gene from a Mosquito Host.</title>
        <authorList>
            <person name="Wang Y."/>
            <person name="White M.M."/>
            <person name="Kvist S."/>
            <person name="Moncalvo J.M."/>
        </authorList>
    </citation>
    <scope>NUCLEOTIDE SEQUENCE [LARGE SCALE GENOMIC DNA]</scope>
    <source>
        <strain evidence="2 3">ALG-7-W6</strain>
    </source>
</reference>
<feature type="region of interest" description="Disordered" evidence="1">
    <location>
        <begin position="80"/>
        <end position="113"/>
    </location>
</feature>
<feature type="compositionally biased region" description="Low complexity" evidence="1">
    <location>
        <begin position="2454"/>
        <end position="2468"/>
    </location>
</feature>
<evidence type="ECO:0000313" key="2">
    <source>
        <dbReference type="EMBL" id="OLY83604.1"/>
    </source>
</evidence>
<feature type="compositionally biased region" description="Low complexity" evidence="1">
    <location>
        <begin position="2052"/>
        <end position="2074"/>
    </location>
</feature>
<feature type="compositionally biased region" description="Polar residues" evidence="1">
    <location>
        <begin position="2356"/>
        <end position="2378"/>
    </location>
</feature>
<feature type="region of interest" description="Disordered" evidence="1">
    <location>
        <begin position="1764"/>
        <end position="1829"/>
    </location>
</feature>
<organism evidence="2 3">
    <name type="scientific">Smittium mucronatum</name>
    <dbReference type="NCBI Taxonomy" id="133383"/>
    <lineage>
        <taxon>Eukaryota</taxon>
        <taxon>Fungi</taxon>
        <taxon>Fungi incertae sedis</taxon>
        <taxon>Zoopagomycota</taxon>
        <taxon>Kickxellomycotina</taxon>
        <taxon>Harpellomycetes</taxon>
        <taxon>Harpellales</taxon>
        <taxon>Legeriomycetaceae</taxon>
        <taxon>Smittium</taxon>
    </lineage>
</organism>
<feature type="compositionally biased region" description="Low complexity" evidence="1">
    <location>
        <begin position="1962"/>
        <end position="1976"/>
    </location>
</feature>
<feature type="compositionally biased region" description="Low complexity" evidence="1">
    <location>
        <begin position="1264"/>
        <end position="1274"/>
    </location>
</feature>
<proteinExistence type="predicted"/>
<feature type="compositionally biased region" description="Polar residues" evidence="1">
    <location>
        <begin position="1869"/>
        <end position="1887"/>
    </location>
</feature>
<sequence>MTPIYWKILGEQGDYAIPSGKSIAHHIIRSEKDAYSDNDYNPQKLNPNNLDQENLVPSKYTTYKEKSYEFHEKQDIKSLKNNKHKREAGLHSPSLTYSPIIQKDSNEGLNNKDLNDKLKFSSKNKKTNLESLLIKQSFEKSKDSSLVNPHPKYSGDKKNLYLTNNPSLNLVFEKSADDISKNKLNLRNDGGGTNIQNFHDSPDVKVDIRGYYDRPHMQNYELNKDIFFKGLNNVNNEEKYPTLTSTVSKISQKSSKKRSTILPSGSIKLNNSKTVNKKPSTILSSGWVKLSHSKTPKLAAPAKTLNDYSSKSITKTKNTKISDPIKTSISTTSKSQSLGYTEARVLTKEEMTHSKTIDFPTVIYKDETSSSPYLDVSEVLTENSSFSKTLSNTFPTEIKTTLQSLSFTSTILKSESQNESSTSGNKEFDSSKVGNKMKALVLNPLVAASSTTPPDLSQKPISDFPSENIESSVDPVQLATFKDEDSSPTSNLISEPNKALLSSTELIVSVLTTELSIGEPKSPISSLNEIQISSDEVIEPISSSLEIPGSTSQGFSIIRISSTVDAIQSETYVLDPINSETSKEPDLTSITLQESLQPLSLPTLINSPPSSLSNIAIDTSSATYESSLNTNDFISENASSTIIISFTELDLASEAQSMVSSESNLESLENNSDESSLGYSSSFKSELKSSSSTNIEIFHTSLGSVSVTFTSQTGDISLEQTVASSSDFLVSEEADLIQSSTDSKDSFLGTVIKSSDTLSSVTFLEDTMLETGISSSKIEESYKMGDQSEDVSGITSEIVSSLYSNIQDSYLDTDGLLITTRSTLLEYDSFFKSAPDSLSEVSIPSSIDEGYITTAETATPSLDGIFSDTVNLQSKSLITDSQRLSTVFVKPSIRSSLFIDTSGSASKTFKPTPDFAEKTINTLTFNNVGHDKNSNTIPSSTSKNSIIKEKSQSLKTPNPAVLKSSSSLKSVSISNNHALSKSTGSSISIISNVKTSFSLSSPNDQRSIKSAYNSNYKTGVEFSNDEEENSFSTYNPNQNSGYESESTLISSTEQFSEVSEENDDIIDYALENLDSPTISVDDLAAPSSIFTTTSMISDNKSSLPTKFSGDSKQFSNLYTDSTYSILEKSSPLSDNSVSDADLIDIPQKISENDSKDDSTPLTIISNTQFPSIKDVNQDDASSSSFSGDEFVLTTSEKVSQTHVIPTDSTLMPSNSKVFGIEDLLSLLHIKPRTRTTTLPTNQNLVPVSIKSRSAVVTSTTMIESSSTHYQSTSSILETPEESTEDSLLHSYSSISDSDEPGPVNDFLETLSSKSSLTSDSKSDYSSVPYKDLTLQTALSQDISNTEEGAFSSLINTLNKSTDYTDLNLESYTESSENEDIVSDESISAINISPSSTLGSFSTSSEETSFQSDDIDPSLRSSLLRSQSSILQDKTTDTSIIEPNILSSTFSSFMESPEEPDIITSQNTESSLTATLVPSSFTYTFEHSTKTSGFNSESNIIPESSEETNGNFGNSEITLYSTSNLLESFSITNGQISESNTYSYQVSGSNVDGSMSTDEEDGGLIQSSSPAIDSSLMVIKPPELFDEIEFTINTITTYNSETDSSFPSDIQSKTTEPISNTDQVESSTEETISVPKDLSESLNTSSPSTTDIKSNSNEITASIPSSVSFYDSFISINSDPGSNSDSLSDIKLNSSGAESVISEETSINLSIETQTISQSLQIDIITDSSDSLALSTDDATSNSEDTTQSLSDLAISFNRSRTFSNSVSSSFENSPIPSDSESNDFENTSDPDSNSLSPFSQDSMVNSNSDPSYSDLTNELPSNSVSPTYQDSELTLNSAFSDSVATSDPISNSLSPSSEDSNIPSNPDSVETNPMSDSVSDSLSTFPEDSSISSDFNSDDSSATSDPASNNSSSSSSSSSPDSVLPSNYTPSESEPKSDESTNSASLSSQDPELPSNSTPNDSASISEPASKSSLPSTQGSEFPFNTTTDDSSPTADPNLNSGSSSPDDSAISSDSNYDDSSFSSDPASNSASSSSQDSVFPSDFTISESAPTSDEASNSASLSSQASDLTSNSALSNSAHMSDTDYNSTSLSSQDSELTLDLSPSDSVPSSNSISNLRSPSSQESDMPSNSEFNDSVPTPDLDSNSASLTSHDSELPSNSPHSDSAPIPDPASNSKSISSQNSEFPSNSLPSDSAHTSNPTSYTEYSTQQDPVSTSNSAPSDSAPTSGPTSNSASPPSQDSLIPSNFVPTSKSSLPSTQGSEFPFNTTTDDSSPTADPNLNSGSSSPDDSAISSDSNYDDSSSSSDPASNSASSSSQDSVFPSDFTISESAPTSDEASNSASLSSQDSDLTSNSALSNSAHMSDTDYNSTSLSSQDSELTLDLSPSDSVPSSNSISNLRSPSSQESDMPSNSEFNDSVPTPDLDSNSASLTSHDSELPSNSPHSDSAPIPDPASNSVSPSSQDSVFTSNSLPSISTVTSDLASNFDSLTTENPSISSNLATHDSAPTSDTAKNSDSRSSQNSVLSSNSATNDSAPTSDLATDSKNSLQEDSISPSNAENSDSVPDINPALPSQQDSVLPSNSAPTDSAPTSDPESNSAPASQQDSEFPFNSAPSDSEISLDPASHSKSISSQNSELPSNSLPSDSAHTSNPTSYTEYSTQQDPVSKSNSAPSDSAPTSGPASNSASPPSQDSLIPSNFVPSDSAPTFDPVSNSLVPSNSAPSDSA</sequence>
<feature type="non-terminal residue" evidence="2">
    <location>
        <position position="2725"/>
    </location>
</feature>